<evidence type="ECO:0000259" key="1">
    <source>
        <dbReference type="PROSITE" id="PS50181"/>
    </source>
</evidence>
<organism evidence="2 3">
    <name type="scientific">Digitaria exilis</name>
    <dbReference type="NCBI Taxonomy" id="1010633"/>
    <lineage>
        <taxon>Eukaryota</taxon>
        <taxon>Viridiplantae</taxon>
        <taxon>Streptophyta</taxon>
        <taxon>Embryophyta</taxon>
        <taxon>Tracheophyta</taxon>
        <taxon>Spermatophyta</taxon>
        <taxon>Magnoliopsida</taxon>
        <taxon>Liliopsida</taxon>
        <taxon>Poales</taxon>
        <taxon>Poaceae</taxon>
        <taxon>PACMAD clade</taxon>
        <taxon>Panicoideae</taxon>
        <taxon>Panicodae</taxon>
        <taxon>Paniceae</taxon>
        <taxon>Anthephorinae</taxon>
        <taxon>Digitaria</taxon>
    </lineage>
</organism>
<sequence length="579" mass="63235">MDNTTADSTAALHLGMEGGSRHAAAAVAALPDDLIVEILARLSAKSLYRFTCVSRAWRALISDPANRRRFAQTLSGLFVSLPDGPLREMMEAPLKIKTCNDEGEWTPVVSEPLMYKSWQLGFLALPAISDSPSVIAHVPAIADGKGSNRMIPSVLTQQTEWVRVDVIPSNSYTTSAPLAGDWILEQDFGSELGAVEIHPTLFEVTGECLLYSLGFERSDSYLARLGRGFSNLNQNQLGLGCGHHGSSEAFGSDLDFVDGHGGRVMENMDLLFARVGEIAQNQEKSEAQFGVSSKVIEQMMQDQQRMLKMIEANGKAGHRRQESPPSPTLREMVEAPLKIKTCNDEGEWTPVVSEPLMYKSWQLGFLALPAISDSPSVIAHIPAIAGGKGSVTPLPALGLPRLAPVPAPPGTAVAAVLRRVQSSHQGVACLAPTETQTRGFDPVVSPEFHVFQLVQEPNYELSSSETGRWVFKEGDWSGNDMRLTGHMTYFNGFLHFCIISNSGQSCRVSRVRHDAIARRILLSVEELFGRSLFQLLLLKLGLFQPLLTSTSLLLPLRRRSATFTDFPLLTTPWELAGDA</sequence>
<dbReference type="InterPro" id="IPR055290">
    <property type="entry name" value="At3g26010-like"/>
</dbReference>
<name>A0A835F2L0_9POAL</name>
<dbReference type="PROSITE" id="PS50181">
    <property type="entry name" value="FBOX"/>
    <property type="match status" value="1"/>
</dbReference>
<dbReference type="Proteomes" id="UP000636709">
    <property type="component" value="Unassembled WGS sequence"/>
</dbReference>
<proteinExistence type="predicted"/>
<protein>
    <recommendedName>
        <fullName evidence="1">F-box domain-containing protein</fullName>
    </recommendedName>
</protein>
<dbReference type="InterPro" id="IPR001810">
    <property type="entry name" value="F-box_dom"/>
</dbReference>
<evidence type="ECO:0000313" key="2">
    <source>
        <dbReference type="EMBL" id="KAF8726315.1"/>
    </source>
</evidence>
<dbReference type="PANTHER" id="PTHR35546">
    <property type="entry name" value="F-BOX PROTEIN INTERACTION DOMAIN PROTEIN-RELATED"/>
    <property type="match status" value="1"/>
</dbReference>
<dbReference type="OrthoDB" id="605328at2759"/>
<reference evidence="2" key="1">
    <citation type="submission" date="2020-07" db="EMBL/GenBank/DDBJ databases">
        <title>Genome sequence and genetic diversity analysis of an under-domesticated orphan crop, white fonio (Digitaria exilis).</title>
        <authorList>
            <person name="Bennetzen J.L."/>
            <person name="Chen S."/>
            <person name="Ma X."/>
            <person name="Wang X."/>
            <person name="Yssel A.E.J."/>
            <person name="Chaluvadi S.R."/>
            <person name="Johnson M."/>
            <person name="Gangashetty P."/>
            <person name="Hamidou F."/>
            <person name="Sanogo M.D."/>
            <person name="Zwaenepoel A."/>
            <person name="Wallace J."/>
            <person name="Van De Peer Y."/>
            <person name="Van Deynze A."/>
        </authorList>
    </citation>
    <scope>NUCLEOTIDE SEQUENCE</scope>
    <source>
        <tissue evidence="2">Leaves</tissue>
    </source>
</reference>
<dbReference type="Gene3D" id="1.20.1280.50">
    <property type="match status" value="1"/>
</dbReference>
<dbReference type="Pfam" id="PF00646">
    <property type="entry name" value="F-box"/>
    <property type="match status" value="1"/>
</dbReference>
<comment type="caution">
    <text evidence="2">The sequence shown here is derived from an EMBL/GenBank/DDBJ whole genome shotgun (WGS) entry which is preliminary data.</text>
</comment>
<dbReference type="EMBL" id="JACEFO010001651">
    <property type="protein sequence ID" value="KAF8726315.1"/>
    <property type="molecule type" value="Genomic_DNA"/>
</dbReference>
<dbReference type="InterPro" id="IPR036047">
    <property type="entry name" value="F-box-like_dom_sf"/>
</dbReference>
<dbReference type="CDD" id="cd22157">
    <property type="entry name" value="F-box_AtFBW1-like"/>
    <property type="match status" value="1"/>
</dbReference>
<accession>A0A835F2L0</accession>
<dbReference type="AlphaFoldDB" id="A0A835F2L0"/>
<dbReference type="SUPFAM" id="SSF81383">
    <property type="entry name" value="F-box domain"/>
    <property type="match status" value="1"/>
</dbReference>
<feature type="domain" description="F-box" evidence="1">
    <location>
        <begin position="24"/>
        <end position="73"/>
    </location>
</feature>
<evidence type="ECO:0000313" key="3">
    <source>
        <dbReference type="Proteomes" id="UP000636709"/>
    </source>
</evidence>
<keyword evidence="3" id="KW-1185">Reference proteome</keyword>
<dbReference type="SMART" id="SM00256">
    <property type="entry name" value="FBOX"/>
    <property type="match status" value="1"/>
</dbReference>
<dbReference type="PANTHER" id="PTHR35546:SF80">
    <property type="entry name" value="F-BOX DOMAIN CONTAINING PROTEIN EXPRESSED"/>
    <property type="match status" value="1"/>
</dbReference>
<gene>
    <name evidence="2" type="ORF">HU200_019777</name>
</gene>